<protein>
    <submittedName>
        <fullName evidence="2">Uncharacterized protein</fullName>
    </submittedName>
</protein>
<dbReference type="Proteomes" id="UP001237642">
    <property type="component" value="Unassembled WGS sequence"/>
</dbReference>
<feature type="compositionally biased region" description="Basic and acidic residues" evidence="1">
    <location>
        <begin position="354"/>
        <end position="363"/>
    </location>
</feature>
<sequence length="594" mass="66812">MDDDENIWIKLPKFSDGYISIRKVLHPVLSADGEHLEIKAAIFDMTNKEKELFCSVLENAKLPYGCAANISRYVQTKERKIWGYKSHDAHFILHYLLQFAVKKALKPEVAVPLIRLEVESLIEEHRALIDVISQQKRKYVTTYELQQQQRNKMSTVVCGPRKSPRLNKQQVKNPQVRNSNVIKNSTEVTSHRRSTPMTNQQDLSNATVNLNSATVRRRLDLLNPPDEHEATDENEILDLPLPPPPPLTEFDKKTCININNLPEYERLKMLNVMQNNEVYKAMKLPTLAIGVRNEFRKCKGKEKMQQESEEYIPPEHEEQSENETVKTPKKRTKKVEKTKLNIGPTTRSRANILVEKDASEKDVGNSVPAEPAPECAIQLPRNEGIGTMAAYLLLRDNQKKNAGNGSASGSGTAKGKAVAENDLPDIENEVVDEDEKVQELAKANSEHRRKYKTDTAVMNYRLEKIEKAMAAPGGRSGIDELISDGKSHGPSWLIGRHAESAKVSTTTAPRSTYVQELTAQIKQNLIDEMEAKVNKKVQQEVDEKVNQKVQQNLTWVLKKLGEANPDMKIDLGDLCATISTDNENGTPMTGGPSS</sequence>
<gene>
    <name evidence="2" type="ORF">POM88_000190</name>
</gene>
<keyword evidence="3" id="KW-1185">Reference proteome</keyword>
<name>A0AAD8JDR9_9APIA</name>
<proteinExistence type="predicted"/>
<reference evidence="2" key="1">
    <citation type="submission" date="2023-02" db="EMBL/GenBank/DDBJ databases">
        <title>Genome of toxic invasive species Heracleum sosnowskyi carries increased number of genes despite the absence of recent whole-genome duplications.</title>
        <authorList>
            <person name="Schelkunov M."/>
            <person name="Shtratnikova V."/>
            <person name="Makarenko M."/>
            <person name="Klepikova A."/>
            <person name="Omelchenko D."/>
            <person name="Novikova G."/>
            <person name="Obukhova E."/>
            <person name="Bogdanov V."/>
            <person name="Penin A."/>
            <person name="Logacheva M."/>
        </authorList>
    </citation>
    <scope>NUCLEOTIDE SEQUENCE</scope>
    <source>
        <strain evidence="2">Hsosn_3</strain>
        <tissue evidence="2">Leaf</tissue>
    </source>
</reference>
<dbReference type="EMBL" id="JAUIZM010000001">
    <property type="protein sequence ID" value="KAK1400585.1"/>
    <property type="molecule type" value="Genomic_DNA"/>
</dbReference>
<feature type="compositionally biased region" description="Basic and acidic residues" evidence="1">
    <location>
        <begin position="313"/>
        <end position="326"/>
    </location>
</feature>
<feature type="region of interest" description="Disordered" evidence="1">
    <location>
        <begin position="304"/>
        <end position="336"/>
    </location>
</feature>
<reference evidence="2" key="2">
    <citation type="submission" date="2023-05" db="EMBL/GenBank/DDBJ databases">
        <authorList>
            <person name="Schelkunov M.I."/>
        </authorList>
    </citation>
    <scope>NUCLEOTIDE SEQUENCE</scope>
    <source>
        <strain evidence="2">Hsosn_3</strain>
        <tissue evidence="2">Leaf</tissue>
    </source>
</reference>
<organism evidence="2 3">
    <name type="scientific">Heracleum sosnowskyi</name>
    <dbReference type="NCBI Taxonomy" id="360622"/>
    <lineage>
        <taxon>Eukaryota</taxon>
        <taxon>Viridiplantae</taxon>
        <taxon>Streptophyta</taxon>
        <taxon>Embryophyta</taxon>
        <taxon>Tracheophyta</taxon>
        <taxon>Spermatophyta</taxon>
        <taxon>Magnoliopsida</taxon>
        <taxon>eudicotyledons</taxon>
        <taxon>Gunneridae</taxon>
        <taxon>Pentapetalae</taxon>
        <taxon>asterids</taxon>
        <taxon>campanulids</taxon>
        <taxon>Apiales</taxon>
        <taxon>Apiaceae</taxon>
        <taxon>Apioideae</taxon>
        <taxon>apioid superclade</taxon>
        <taxon>Tordylieae</taxon>
        <taxon>Tordyliinae</taxon>
        <taxon>Heracleum</taxon>
    </lineage>
</organism>
<comment type="caution">
    <text evidence="2">The sequence shown here is derived from an EMBL/GenBank/DDBJ whole genome shotgun (WGS) entry which is preliminary data.</text>
</comment>
<dbReference type="AlphaFoldDB" id="A0AAD8JDR9"/>
<evidence type="ECO:0000313" key="2">
    <source>
        <dbReference type="EMBL" id="KAK1400585.1"/>
    </source>
</evidence>
<feature type="compositionally biased region" description="Basic residues" evidence="1">
    <location>
        <begin position="327"/>
        <end position="336"/>
    </location>
</feature>
<feature type="region of interest" description="Disordered" evidence="1">
    <location>
        <begin position="350"/>
        <end position="371"/>
    </location>
</feature>
<accession>A0AAD8JDR9</accession>
<evidence type="ECO:0000256" key="1">
    <source>
        <dbReference type="SAM" id="MobiDB-lite"/>
    </source>
</evidence>
<evidence type="ECO:0000313" key="3">
    <source>
        <dbReference type="Proteomes" id="UP001237642"/>
    </source>
</evidence>